<dbReference type="OrthoDB" id="3078165at2"/>
<dbReference type="Gene3D" id="3.30.950.30">
    <property type="entry name" value="Schlafen, AAA domain"/>
    <property type="match status" value="1"/>
</dbReference>
<dbReference type="Proteomes" id="UP000295509">
    <property type="component" value="Unassembled WGS sequence"/>
</dbReference>
<dbReference type="EMBL" id="SORE01000011">
    <property type="protein sequence ID" value="TDY48115.1"/>
    <property type="molecule type" value="Genomic_DNA"/>
</dbReference>
<keyword evidence="2" id="KW-1185">Reference proteome</keyword>
<dbReference type="AlphaFoldDB" id="A0A4R8LRI8"/>
<evidence type="ECO:0000313" key="1">
    <source>
        <dbReference type="EMBL" id="TDY48115.1"/>
    </source>
</evidence>
<protein>
    <recommendedName>
        <fullName evidence="3">DNA-binding protein</fullName>
    </recommendedName>
</protein>
<evidence type="ECO:0000313" key="2">
    <source>
        <dbReference type="Proteomes" id="UP000295509"/>
    </source>
</evidence>
<evidence type="ECO:0008006" key="3">
    <source>
        <dbReference type="Google" id="ProtNLM"/>
    </source>
</evidence>
<comment type="caution">
    <text evidence="1">The sequence shown here is derived from an EMBL/GenBank/DDBJ whole genome shotgun (WGS) entry which is preliminary data.</text>
</comment>
<dbReference type="InterPro" id="IPR038461">
    <property type="entry name" value="Schlafen_AlbA_2_dom_sf"/>
</dbReference>
<sequence>MSDVNREHIEQLVKQPGESLVVEIKTWISTDDPAGRAKIIKGAIALRNRGGGYLVIGFDDKTMTPDKDSAPKDVRSTFHVDVIQGLVTKYASQAFEIAVEFVEHDDVIHPVIVVPPGVRTPVFAKQQLTGDGGKMLVERDVAYVRTLNSNNTPSTAKAQYRDWDELCEICFNNREADIGRFLRRHLAAADPSALREFALTLAGNGPVKESVRERLDKIMAEGLGRFLAVTKEQGSLPKHGSWEVALIIDGQFPPQTGLDEFANLLSASNPSLSGWPVWLNSRTFQDADKRPYVFDSAWETLIVALDPNTFTHVDFMRVHPNGSFYSYRALDDDISSGTRAPTPGTALDIVLPITRVGETIAVGLSFARALQADEQTNLQFLFRWTGLKDRVLMSWVEPGRHVNPRTSRQDVVTSTLTVPLDTAPSTIVEYVKAAIQPLYQVFDGFTMPDSVVEGLIQRMLARRF</sequence>
<reference evidence="1 2" key="1">
    <citation type="submission" date="2019-03" db="EMBL/GenBank/DDBJ databases">
        <title>Genomic Encyclopedia of Type Strains, Phase III (KMG-III): the genomes of soil and plant-associated and newly described type strains.</title>
        <authorList>
            <person name="Whitman W."/>
        </authorList>
    </citation>
    <scope>NUCLEOTIDE SEQUENCE [LARGE SCALE GENOMIC DNA]</scope>
    <source>
        <strain evidence="1 2">LMG 29544</strain>
    </source>
</reference>
<proteinExistence type="predicted"/>
<gene>
    <name evidence="1" type="ORF">BX592_11149</name>
</gene>
<organism evidence="1 2">
    <name type="scientific">Paraburkholderia rhizosphaerae</name>
    <dbReference type="NCBI Taxonomy" id="480658"/>
    <lineage>
        <taxon>Bacteria</taxon>
        <taxon>Pseudomonadati</taxon>
        <taxon>Pseudomonadota</taxon>
        <taxon>Betaproteobacteria</taxon>
        <taxon>Burkholderiales</taxon>
        <taxon>Burkholderiaceae</taxon>
        <taxon>Paraburkholderia</taxon>
    </lineage>
</organism>
<accession>A0A4R8LRI8</accession>
<name>A0A4R8LRI8_9BURK</name>